<organism evidence="2 3">
    <name type="scientific">Rathayibacter tanaceti</name>
    <dbReference type="NCBI Taxonomy" id="1671680"/>
    <lineage>
        <taxon>Bacteria</taxon>
        <taxon>Bacillati</taxon>
        <taxon>Actinomycetota</taxon>
        <taxon>Actinomycetes</taxon>
        <taxon>Micrococcales</taxon>
        <taxon>Microbacteriaceae</taxon>
        <taxon>Rathayibacter</taxon>
    </lineage>
</organism>
<feature type="compositionally biased region" description="Basic and acidic residues" evidence="1">
    <location>
        <begin position="86"/>
        <end position="95"/>
    </location>
</feature>
<dbReference type="AlphaFoldDB" id="A0AAE6RHY4"/>
<gene>
    <name evidence="2" type="ORF">GSU10_00790</name>
</gene>
<feature type="region of interest" description="Disordered" evidence="1">
    <location>
        <begin position="86"/>
        <end position="115"/>
    </location>
</feature>
<dbReference type="KEGG" id="rte:GSU10_00790"/>
<sequence>MVAQQAARLRSAPRNRGRIAEVPRERAVVVECVVDGARRRFGREQGGLDRQYGPGRVARETADIPLAQPRLRPLLLAHLLEQARERGGGRLEQRSGAHGPHAATRLLHPSSTLEG</sequence>
<dbReference type="EMBL" id="CP047186">
    <property type="protein sequence ID" value="QHC54341.1"/>
    <property type="molecule type" value="Genomic_DNA"/>
</dbReference>
<name>A0AAE6RHY4_9MICO</name>
<protein>
    <submittedName>
        <fullName evidence="2">Uncharacterized protein</fullName>
    </submittedName>
</protein>
<reference evidence="3" key="1">
    <citation type="submission" date="2019-12" db="EMBL/GenBank/DDBJ databases">
        <title>Complete and draft genome sequences of new strains and members of some known species of the genus Rathayibacter isolated from plants.</title>
        <authorList>
            <person name="Tarlachkov S.V."/>
            <person name="Starodumova I.P."/>
            <person name="Dorofeeva L.V."/>
            <person name="Prisyazhnaya N.V."/>
            <person name="Leyn S."/>
            <person name="Zlamal J."/>
            <person name="Elan M."/>
            <person name="Osterman A.L."/>
            <person name="Nadler S."/>
            <person name="Subbotin S.A."/>
            <person name="Evtushenko L.I."/>
        </authorList>
    </citation>
    <scope>NUCLEOTIDE SEQUENCE [LARGE SCALE GENOMIC DNA]</scope>
    <source>
        <strain evidence="3">VKM Ac-2761</strain>
    </source>
</reference>
<dbReference type="RefSeq" id="WP_132504686.1">
    <property type="nucleotide sequence ID" value="NZ_CP047186.1"/>
</dbReference>
<dbReference type="Proteomes" id="UP000465031">
    <property type="component" value="Chromosome"/>
</dbReference>
<evidence type="ECO:0000313" key="3">
    <source>
        <dbReference type="Proteomes" id="UP000465031"/>
    </source>
</evidence>
<proteinExistence type="predicted"/>
<evidence type="ECO:0000313" key="2">
    <source>
        <dbReference type="EMBL" id="QHC54341.1"/>
    </source>
</evidence>
<accession>A0AAE6RHY4</accession>
<evidence type="ECO:0000256" key="1">
    <source>
        <dbReference type="SAM" id="MobiDB-lite"/>
    </source>
</evidence>